<evidence type="ECO:0000259" key="13">
    <source>
        <dbReference type="Pfam" id="PF01930"/>
    </source>
</evidence>
<dbReference type="GO" id="GO:0051536">
    <property type="term" value="F:iron-sulfur cluster binding"/>
    <property type="evidence" value="ECO:0007669"/>
    <property type="project" value="UniProtKB-KW"/>
</dbReference>
<comment type="similarity">
    <text evidence="1 12">Belongs to the CRISPR-associated exonuclease Cas4 family.</text>
</comment>
<comment type="cofactor">
    <cofactor evidence="12">
        <name>Mg(2+)</name>
        <dbReference type="ChEBI" id="CHEBI:18420"/>
    </cofactor>
    <cofactor evidence="12">
        <name>Mn(2+)</name>
        <dbReference type="ChEBI" id="CHEBI:29035"/>
    </cofactor>
    <text evidence="12">Mg(2+) or Mn(2+) required for ssDNA cleavage activity.</text>
</comment>
<evidence type="ECO:0000256" key="11">
    <source>
        <dbReference type="ARBA" id="ARBA00023211"/>
    </source>
</evidence>
<proteinExistence type="inferred from homology"/>
<comment type="function">
    <text evidence="12">CRISPR (clustered regularly interspaced short palindromic repeat) is an adaptive immune system that provides protection against mobile genetic elements (viruses, transposable elements and conjugative plasmids). CRISPR clusters contain sequences complementary to antecedent mobile elements and target invading nucleic acids. CRISPR clusters are transcribed and processed into CRISPR RNA (crRNA).</text>
</comment>
<dbReference type="GO" id="GO:0051607">
    <property type="term" value="P:defense response to virus"/>
    <property type="evidence" value="ECO:0007669"/>
    <property type="project" value="UniProtKB-KW"/>
</dbReference>
<evidence type="ECO:0000256" key="6">
    <source>
        <dbReference type="ARBA" id="ARBA00022801"/>
    </source>
</evidence>
<keyword evidence="10 12" id="KW-0051">Antiviral defense</keyword>
<dbReference type="PANTHER" id="PTHR36531:SF2">
    <property type="entry name" value="CRISPR-ASSOCIATED EXONUCLEASE CAS4"/>
    <property type="match status" value="1"/>
</dbReference>
<dbReference type="GO" id="GO:0004527">
    <property type="term" value="F:exonuclease activity"/>
    <property type="evidence" value="ECO:0007669"/>
    <property type="project" value="UniProtKB-KW"/>
</dbReference>
<evidence type="ECO:0000256" key="8">
    <source>
        <dbReference type="ARBA" id="ARBA00023004"/>
    </source>
</evidence>
<evidence type="ECO:0000256" key="10">
    <source>
        <dbReference type="ARBA" id="ARBA00023118"/>
    </source>
</evidence>
<name>A0A523BF02_9CREN</name>
<dbReference type="InterPro" id="IPR022765">
    <property type="entry name" value="Dna2/Cas4_DUF83"/>
</dbReference>
<dbReference type="Proteomes" id="UP000315399">
    <property type="component" value="Unassembled WGS sequence"/>
</dbReference>
<comment type="cofactor">
    <cofactor evidence="12">
        <name>iron-sulfur cluster</name>
        <dbReference type="ChEBI" id="CHEBI:30408"/>
    </cofactor>
</comment>
<accession>A0A523BF02</accession>
<dbReference type="EMBL" id="QNVH01000011">
    <property type="protein sequence ID" value="TDA39536.1"/>
    <property type="molecule type" value="Genomic_DNA"/>
</dbReference>
<dbReference type="AlphaFoldDB" id="A0A523BF02"/>
<evidence type="ECO:0000313" key="15">
    <source>
        <dbReference type="Proteomes" id="UP000315399"/>
    </source>
</evidence>
<dbReference type="GO" id="GO:0046872">
    <property type="term" value="F:metal ion binding"/>
    <property type="evidence" value="ECO:0007669"/>
    <property type="project" value="UniProtKB-KW"/>
</dbReference>
<feature type="domain" description="DUF83" evidence="13">
    <location>
        <begin position="12"/>
        <end position="193"/>
    </location>
</feature>
<keyword evidence="6 12" id="KW-0378">Hydrolase</keyword>
<protein>
    <recommendedName>
        <fullName evidence="3 12">CRISPR-associated exonuclease Cas4</fullName>
        <ecNumber evidence="2 12">3.1.12.1</ecNumber>
    </recommendedName>
</protein>
<dbReference type="InterPro" id="IPR051827">
    <property type="entry name" value="Cas4_exonuclease"/>
</dbReference>
<evidence type="ECO:0000256" key="1">
    <source>
        <dbReference type="ARBA" id="ARBA00009189"/>
    </source>
</evidence>
<evidence type="ECO:0000256" key="9">
    <source>
        <dbReference type="ARBA" id="ARBA00023014"/>
    </source>
</evidence>
<keyword evidence="9 12" id="KW-0411">Iron-sulfur</keyword>
<sequence>MSKAPFMLSANDLYQYHYCPRKIYYIKMLGLRAEKRKMSQGREEQDKEKKRLAERKEIFGIKREYVKKIMYDVYLENEEIGLCGIVDILLVLYDGGHIPVEIKYTDLPEVTYGRRRQLAAYALLIDNSFRTNTRNGILYFTEQNREVFVKFTNEDKEGVLADLERIRKLIRDEKLPRKANSRRCSYCEYLKICRG</sequence>
<evidence type="ECO:0000256" key="5">
    <source>
        <dbReference type="ARBA" id="ARBA00022723"/>
    </source>
</evidence>
<evidence type="ECO:0000256" key="4">
    <source>
        <dbReference type="ARBA" id="ARBA00022722"/>
    </source>
</evidence>
<dbReference type="InterPro" id="IPR011604">
    <property type="entry name" value="PDDEXK-like_dom_sf"/>
</dbReference>
<keyword evidence="4 12" id="KW-0540">Nuclease</keyword>
<evidence type="ECO:0000256" key="2">
    <source>
        <dbReference type="ARBA" id="ARBA00012768"/>
    </source>
</evidence>
<evidence type="ECO:0000313" key="14">
    <source>
        <dbReference type="EMBL" id="TDA39536.1"/>
    </source>
</evidence>
<keyword evidence="7 12" id="KW-0269">Exonuclease</keyword>
<keyword evidence="5 12" id="KW-0479">Metal-binding</keyword>
<dbReference type="Pfam" id="PF01930">
    <property type="entry name" value="Cas_Cas4"/>
    <property type="match status" value="1"/>
</dbReference>
<keyword evidence="8 12" id="KW-0408">Iron</keyword>
<evidence type="ECO:0000256" key="3">
    <source>
        <dbReference type="ARBA" id="ARBA00020049"/>
    </source>
</evidence>
<dbReference type="Gene3D" id="3.90.320.10">
    <property type="match status" value="1"/>
</dbReference>
<reference evidence="14 15" key="1">
    <citation type="journal article" date="2019" name="Nat. Microbiol.">
        <title>Expanding anaerobic alkane metabolism in the domain of Archaea.</title>
        <authorList>
            <person name="Wang Y."/>
            <person name="Wegener G."/>
            <person name="Hou J."/>
            <person name="Wang F."/>
            <person name="Xiao X."/>
        </authorList>
    </citation>
    <scope>NUCLEOTIDE SEQUENCE [LARGE SCALE GENOMIC DNA]</scope>
    <source>
        <strain evidence="14">WYZ-LMO10</strain>
    </source>
</reference>
<dbReference type="InterPro" id="IPR013343">
    <property type="entry name" value="CRISPR-assoc_prot_Cas4"/>
</dbReference>
<dbReference type="NCBIfam" id="TIGR00372">
    <property type="entry name" value="cas4"/>
    <property type="match status" value="1"/>
</dbReference>
<evidence type="ECO:0000256" key="7">
    <source>
        <dbReference type="ARBA" id="ARBA00022839"/>
    </source>
</evidence>
<organism evidence="14 15">
    <name type="scientific">Thermoproteota archaeon</name>
    <dbReference type="NCBI Taxonomy" id="2056631"/>
    <lineage>
        <taxon>Archaea</taxon>
        <taxon>Thermoproteota</taxon>
    </lineage>
</organism>
<gene>
    <name evidence="14" type="primary">cas4</name>
    <name evidence="14" type="ORF">DSO08_02045</name>
</gene>
<evidence type="ECO:0000256" key="12">
    <source>
        <dbReference type="RuleBase" id="RU365022"/>
    </source>
</evidence>
<dbReference type="EC" id="3.1.12.1" evidence="2 12"/>
<keyword evidence="11 12" id="KW-0464">Manganese</keyword>
<dbReference type="PANTHER" id="PTHR36531">
    <property type="entry name" value="CRISPR-ASSOCIATED EXONUCLEASE CAS4"/>
    <property type="match status" value="1"/>
</dbReference>
<comment type="caution">
    <text evidence="14">The sequence shown here is derived from an EMBL/GenBank/DDBJ whole genome shotgun (WGS) entry which is preliminary data.</text>
</comment>